<dbReference type="Proteomes" id="UP000030993">
    <property type="component" value="Unassembled WGS sequence"/>
</dbReference>
<dbReference type="AlphaFoldDB" id="A0A0B2JVQ1"/>
<comment type="caution">
    <text evidence="1">The sequence shown here is derived from an EMBL/GenBank/DDBJ whole genome shotgun (WGS) entry which is preliminary data.</text>
</comment>
<evidence type="ECO:0000313" key="2">
    <source>
        <dbReference type="Proteomes" id="UP000030993"/>
    </source>
</evidence>
<keyword evidence="2" id="KW-1185">Reference proteome</keyword>
<dbReference type="eggNOG" id="ENOG5032TKA">
    <property type="taxonomic scope" value="Bacteria"/>
</dbReference>
<name>A0A0B2JVQ1_9FIRM</name>
<reference evidence="1 2" key="1">
    <citation type="journal article" date="2013" name="PLoS ONE">
        <title>Identification and characterization of three novel lipases belonging to families II and V from Anaerovibrio lipolyticus 5ST.</title>
        <authorList>
            <person name="Prive F."/>
            <person name="Kaderbhai N.N."/>
            <person name="Girdwood S."/>
            <person name="Worgan H.J."/>
            <person name="Pinloche E."/>
            <person name="Scollan N.D."/>
            <person name="Huws S.A."/>
            <person name="Newbold C.J."/>
        </authorList>
    </citation>
    <scope>NUCLEOTIDE SEQUENCE [LARGE SCALE GENOMIC DNA]</scope>
    <source>
        <strain evidence="1 2">5S</strain>
    </source>
</reference>
<gene>
    <name evidence="1" type="ORF">NZ47_08975</name>
</gene>
<evidence type="ECO:0000313" key="1">
    <source>
        <dbReference type="EMBL" id="KHM51694.1"/>
    </source>
</evidence>
<evidence type="ECO:0008006" key="3">
    <source>
        <dbReference type="Google" id="ProtNLM"/>
    </source>
</evidence>
<dbReference type="EMBL" id="JSCE01000177">
    <property type="protein sequence ID" value="KHM51694.1"/>
    <property type="molecule type" value="Genomic_DNA"/>
</dbReference>
<proteinExistence type="predicted"/>
<dbReference type="RefSeq" id="WP_039209466.1">
    <property type="nucleotide sequence ID" value="NZ_CAMKSO010000214.1"/>
</dbReference>
<protein>
    <recommendedName>
        <fullName evidence="3">Flagellar protein</fullName>
    </recommendedName>
</protein>
<dbReference type="STRING" id="82374.NZ47_08975"/>
<organism evidence="1 2">
    <name type="scientific">Anaerovibrio lipolyticus</name>
    <dbReference type="NCBI Taxonomy" id="82374"/>
    <lineage>
        <taxon>Bacteria</taxon>
        <taxon>Bacillati</taxon>
        <taxon>Bacillota</taxon>
        <taxon>Negativicutes</taxon>
        <taxon>Selenomonadales</taxon>
        <taxon>Selenomonadaceae</taxon>
        <taxon>Anaerovibrio</taxon>
    </lineage>
</organism>
<accession>A0A0B2JVQ1</accession>
<sequence length="137" mass="15432">MNKLKNCPECGKLYLEVGQKMCPACYDIELEQEQIVHTYVRDHDKCSITQIVEDTGVKEKVVLRMLKNGRFINSGGAVITYPCEKCGAEIYTGRFCEKCSQDLLDQAAKLEAKKSAAAAQRIDRSHTMYNAGKDFRS</sequence>